<reference evidence="1" key="1">
    <citation type="submission" date="2020-09" db="EMBL/GenBank/DDBJ databases">
        <title>Rhizobia associated with sainfoin plants.</title>
        <authorList>
            <person name="Asharfi S."/>
            <person name="Kuzmanovic N."/>
            <person name="Bunk B."/>
            <person name="Sproeer C."/>
            <person name="Becker M."/>
            <person name="Thuenen T."/>
        </authorList>
    </citation>
    <scope>NUCLEOTIDE SEQUENCE</scope>
    <source>
        <strain evidence="1">OM4</strain>
    </source>
</reference>
<evidence type="ECO:0000313" key="1">
    <source>
        <dbReference type="EMBL" id="UVC14523.1"/>
    </source>
</evidence>
<dbReference type="RefSeq" id="WP_258118823.1">
    <property type="nucleotide sequence ID" value="NZ_CP062229.1"/>
</dbReference>
<organism evidence="1 2">
    <name type="scientific">Mesorhizobium onobrychidis</name>
    <dbReference type="NCBI Taxonomy" id="2775404"/>
    <lineage>
        <taxon>Bacteria</taxon>
        <taxon>Pseudomonadati</taxon>
        <taxon>Pseudomonadota</taxon>
        <taxon>Alphaproteobacteria</taxon>
        <taxon>Hyphomicrobiales</taxon>
        <taxon>Phyllobacteriaceae</taxon>
        <taxon>Mesorhizobium</taxon>
    </lineage>
</organism>
<dbReference type="EMBL" id="CP062229">
    <property type="protein sequence ID" value="UVC14523.1"/>
    <property type="molecule type" value="Genomic_DNA"/>
</dbReference>
<keyword evidence="2" id="KW-1185">Reference proteome</keyword>
<dbReference type="Proteomes" id="UP001058098">
    <property type="component" value="Chromosome"/>
</dbReference>
<gene>
    <name evidence="1" type="ORF">IHQ72_28450</name>
</gene>
<accession>A0ABY5QU26</accession>
<protein>
    <submittedName>
        <fullName evidence="1">Uncharacterized protein</fullName>
    </submittedName>
</protein>
<sequence length="166" mass="18894">MFRGYKADRWRRPIGGVEVTICRLTTLKNPLKKLHIGLSVRGRSGFSGSQHKQMHSQYRLYLVPVWTGILTHPDLSKEVHSAKRSGFDFDTQDHMPRWQGNLHAIEVPFSNAVEHGVPRIQLSQIAVCEGSKRCLFCCNLILVDHSLRTPCHTDAAQALCAEFQRF</sequence>
<name>A0ABY5QU26_9HYPH</name>
<proteinExistence type="predicted"/>
<evidence type="ECO:0000313" key="2">
    <source>
        <dbReference type="Proteomes" id="UP001058098"/>
    </source>
</evidence>